<dbReference type="GO" id="GO:0005829">
    <property type="term" value="C:cytosol"/>
    <property type="evidence" value="ECO:0007669"/>
    <property type="project" value="TreeGrafter"/>
</dbReference>
<dbReference type="Gene3D" id="3.40.50.720">
    <property type="entry name" value="NAD(P)-binding Rossmann-like Domain"/>
    <property type="match status" value="2"/>
</dbReference>
<dbReference type="GO" id="GO:0016618">
    <property type="term" value="F:hydroxypyruvate reductase [NAD(P)H] activity"/>
    <property type="evidence" value="ECO:0007669"/>
    <property type="project" value="TreeGrafter"/>
</dbReference>
<dbReference type="Pfam" id="PF00389">
    <property type="entry name" value="2-Hacid_dh"/>
    <property type="match status" value="1"/>
</dbReference>
<reference evidence="7" key="1">
    <citation type="journal article" date="2014" name="Genome Biol. Evol.">
        <title>Pangenome evidence for extensive interdomain horizontal transfer affecting lineage core and shell genes in uncultured planktonic thaumarchaeota and euryarchaeota.</title>
        <authorList>
            <person name="Deschamps P."/>
            <person name="Zivanovic Y."/>
            <person name="Moreira D."/>
            <person name="Rodriguez-Valera F."/>
            <person name="Lopez-Garcia P."/>
        </authorList>
    </citation>
    <scope>NUCLEOTIDE SEQUENCE</scope>
</reference>
<dbReference type="InterPro" id="IPR006140">
    <property type="entry name" value="D-isomer_DH_NAD-bd"/>
</dbReference>
<name>A0A075GK56_9EURY</name>
<sequence>MKVFVTRRLPETVMGRLEKANEITELRVNPHDRALTRDELEEGTAWCDILLSQLVDPIDAALMDCNPGLKLIANYAVGYNNIDVPAATGRGIPVTNTPGVLDDSTADLTWALLMAVARRIVEADRYMRGGEYEGWAPTLLMGTDVHHKTLGIVGLGRIGFALAQRARGFGMQILYSDLEPKPYADEVGAEYVDMYTLLRQSDFVSLHPFYDRKSHHLIDTRELSEMKRSAFLINVSRGPVVNEKALVKALKAGEIAGAALDVYEREPAMEPELAKMDNVVIVPHIASASLETRTAMGNIAVDNVLARCRGDALTTCLNPEAAG</sequence>
<dbReference type="EMBL" id="KF900637">
    <property type="protein sequence ID" value="AIF02008.1"/>
    <property type="molecule type" value="Genomic_DNA"/>
</dbReference>
<organism evidence="7">
    <name type="scientific">uncultured marine group II/III euryarchaeote KM3_152_H07</name>
    <dbReference type="NCBI Taxonomy" id="1457895"/>
    <lineage>
        <taxon>Archaea</taxon>
        <taxon>Methanobacteriati</taxon>
        <taxon>Methanobacteriota</taxon>
        <taxon>environmental samples</taxon>
    </lineage>
</organism>
<dbReference type="GO" id="GO:0030267">
    <property type="term" value="F:glyoxylate reductase (NADPH) activity"/>
    <property type="evidence" value="ECO:0007669"/>
    <property type="project" value="TreeGrafter"/>
</dbReference>
<feature type="domain" description="D-isomer specific 2-hydroxyacid dehydrogenase catalytic" evidence="5">
    <location>
        <begin position="3"/>
        <end position="318"/>
    </location>
</feature>
<evidence type="ECO:0000256" key="2">
    <source>
        <dbReference type="ARBA" id="ARBA00023002"/>
    </source>
</evidence>
<comment type="similarity">
    <text evidence="1 4">Belongs to the D-isomer specific 2-hydroxyacid dehydrogenase family.</text>
</comment>
<dbReference type="InterPro" id="IPR036291">
    <property type="entry name" value="NAD(P)-bd_dom_sf"/>
</dbReference>
<dbReference type="PANTHER" id="PTHR10996:SF257">
    <property type="entry name" value="GLYOXYLATE REDUCTASE 1"/>
    <property type="match status" value="1"/>
</dbReference>
<dbReference type="InterPro" id="IPR050223">
    <property type="entry name" value="D-isomer_2-hydroxyacid_DH"/>
</dbReference>
<dbReference type="AlphaFoldDB" id="A0A075GK56"/>
<dbReference type="SUPFAM" id="SSF52283">
    <property type="entry name" value="Formate/glycerate dehydrogenase catalytic domain-like"/>
    <property type="match status" value="1"/>
</dbReference>
<accession>A0A075GK56</accession>
<evidence type="ECO:0000256" key="4">
    <source>
        <dbReference type="RuleBase" id="RU003719"/>
    </source>
</evidence>
<dbReference type="Pfam" id="PF02826">
    <property type="entry name" value="2-Hacid_dh_C"/>
    <property type="match status" value="1"/>
</dbReference>
<evidence type="ECO:0000256" key="1">
    <source>
        <dbReference type="ARBA" id="ARBA00005854"/>
    </source>
</evidence>
<dbReference type="InterPro" id="IPR029753">
    <property type="entry name" value="D-isomer_DH_CS"/>
</dbReference>
<feature type="domain" description="D-isomer specific 2-hydroxyacid dehydrogenase NAD-binding" evidence="6">
    <location>
        <begin position="111"/>
        <end position="286"/>
    </location>
</feature>
<dbReference type="CDD" id="cd05301">
    <property type="entry name" value="GDH"/>
    <property type="match status" value="1"/>
</dbReference>
<evidence type="ECO:0000259" key="5">
    <source>
        <dbReference type="Pfam" id="PF00389"/>
    </source>
</evidence>
<dbReference type="PANTHER" id="PTHR10996">
    <property type="entry name" value="2-HYDROXYACID DEHYDROGENASE-RELATED"/>
    <property type="match status" value="1"/>
</dbReference>
<protein>
    <submittedName>
        <fullName evidence="7">D-isomer specific 2-hydroxyacid dehydrogenase</fullName>
    </submittedName>
</protein>
<dbReference type="GO" id="GO:0051287">
    <property type="term" value="F:NAD binding"/>
    <property type="evidence" value="ECO:0007669"/>
    <property type="project" value="InterPro"/>
</dbReference>
<keyword evidence="3" id="KW-0520">NAD</keyword>
<proteinExistence type="inferred from homology"/>
<dbReference type="InterPro" id="IPR006139">
    <property type="entry name" value="D-isomer_2_OHA_DH_cat_dom"/>
</dbReference>
<evidence type="ECO:0000259" key="6">
    <source>
        <dbReference type="Pfam" id="PF02826"/>
    </source>
</evidence>
<dbReference type="PROSITE" id="PS00671">
    <property type="entry name" value="D_2_HYDROXYACID_DH_3"/>
    <property type="match status" value="1"/>
</dbReference>
<dbReference type="SUPFAM" id="SSF51735">
    <property type="entry name" value="NAD(P)-binding Rossmann-fold domains"/>
    <property type="match status" value="1"/>
</dbReference>
<dbReference type="FunFam" id="3.40.50.720:FF:000203">
    <property type="entry name" value="D-3-phosphoglycerate dehydrogenase (SerA)"/>
    <property type="match status" value="1"/>
</dbReference>
<keyword evidence="2 4" id="KW-0560">Oxidoreductase</keyword>
<evidence type="ECO:0000313" key="7">
    <source>
        <dbReference type="EMBL" id="AIF02008.1"/>
    </source>
</evidence>
<evidence type="ECO:0000256" key="3">
    <source>
        <dbReference type="ARBA" id="ARBA00023027"/>
    </source>
</evidence>